<reference evidence="1" key="1">
    <citation type="submission" date="2023-09" db="UniProtKB">
        <authorList>
            <consortium name="Ensembl"/>
        </authorList>
    </citation>
    <scope>IDENTIFICATION</scope>
</reference>
<dbReference type="Ensembl" id="ENSCCNT00000008401.1">
    <property type="protein sequence ID" value="ENSCCNP00000006392.1"/>
    <property type="gene ID" value="ENSCCNG00000006768.1"/>
</dbReference>
<organism evidence="1">
    <name type="scientific">Castor canadensis</name>
    <name type="common">American beaver</name>
    <dbReference type="NCBI Taxonomy" id="51338"/>
    <lineage>
        <taxon>Eukaryota</taxon>
        <taxon>Metazoa</taxon>
        <taxon>Chordata</taxon>
        <taxon>Craniata</taxon>
        <taxon>Vertebrata</taxon>
        <taxon>Euteleostomi</taxon>
        <taxon>Mammalia</taxon>
        <taxon>Eutheria</taxon>
        <taxon>Euarchontoglires</taxon>
        <taxon>Glires</taxon>
        <taxon>Rodentia</taxon>
        <taxon>Castorimorpha</taxon>
        <taxon>Castoridae</taxon>
        <taxon>Castor</taxon>
    </lineage>
</organism>
<protein>
    <submittedName>
        <fullName evidence="1">Uncharacterized protein</fullName>
    </submittedName>
</protein>
<name>A0A8C0WB49_CASCN</name>
<sequence length="72" mass="8012">AGQPPRQPRFLRSRDLADQKHSALLSCAELQSTTCLPVGLPQHRTQSDVVVCACNPSYLGGRDRRIVNWRLA</sequence>
<accession>A0A8C0WB49</accession>
<evidence type="ECO:0000313" key="1">
    <source>
        <dbReference type="Ensembl" id="ENSCCNP00000006392.1"/>
    </source>
</evidence>
<proteinExistence type="predicted"/>
<dbReference type="AlphaFoldDB" id="A0A8C0WB49"/>